<dbReference type="EC" id="2.4.1.250" evidence="2"/>
<dbReference type="Pfam" id="PF00534">
    <property type="entry name" value="Glycos_transf_1"/>
    <property type="match status" value="1"/>
</dbReference>
<keyword evidence="2" id="KW-0328">Glycosyltransferase</keyword>
<name>A0A1D3L235_9EURY</name>
<dbReference type="STRING" id="118062.MCBB_0989"/>
<dbReference type="AlphaFoldDB" id="A0A1D3L235"/>
<dbReference type="PANTHER" id="PTHR45947">
    <property type="entry name" value="SULFOQUINOVOSYL TRANSFERASE SQD2"/>
    <property type="match status" value="1"/>
</dbReference>
<evidence type="ECO:0000259" key="1">
    <source>
        <dbReference type="Pfam" id="PF00534"/>
    </source>
</evidence>
<dbReference type="EMBL" id="LT607756">
    <property type="protein sequence ID" value="SCG85549.1"/>
    <property type="molecule type" value="Genomic_DNA"/>
</dbReference>
<dbReference type="GeneID" id="30411837"/>
<keyword evidence="2" id="KW-0808">Transferase</keyword>
<organism evidence="2 3">
    <name type="scientific">Methanobacterium congolense</name>
    <dbReference type="NCBI Taxonomy" id="118062"/>
    <lineage>
        <taxon>Archaea</taxon>
        <taxon>Methanobacteriati</taxon>
        <taxon>Methanobacteriota</taxon>
        <taxon>Methanomada group</taxon>
        <taxon>Methanobacteria</taxon>
        <taxon>Methanobacteriales</taxon>
        <taxon>Methanobacteriaceae</taxon>
        <taxon>Methanobacterium</taxon>
    </lineage>
</organism>
<dbReference type="InterPro" id="IPR050194">
    <property type="entry name" value="Glycosyltransferase_grp1"/>
</dbReference>
<dbReference type="InterPro" id="IPR001296">
    <property type="entry name" value="Glyco_trans_1"/>
</dbReference>
<evidence type="ECO:0000313" key="2">
    <source>
        <dbReference type="EMBL" id="SCG85549.1"/>
    </source>
</evidence>
<dbReference type="GO" id="GO:0102710">
    <property type="term" value="F:D-inositol-3-phosphate glycosyltransferase activity"/>
    <property type="evidence" value="ECO:0007669"/>
    <property type="project" value="UniProtKB-EC"/>
</dbReference>
<dbReference type="PANTHER" id="PTHR45947:SF3">
    <property type="entry name" value="SULFOQUINOVOSYL TRANSFERASE SQD2"/>
    <property type="match status" value="1"/>
</dbReference>
<dbReference type="OrthoDB" id="132546at2157"/>
<gene>
    <name evidence="2" type="primary">mshA</name>
    <name evidence="2" type="ORF">MCBB_0989</name>
</gene>
<dbReference type="Gene3D" id="3.40.50.2000">
    <property type="entry name" value="Glycogen Phosphorylase B"/>
    <property type="match status" value="2"/>
</dbReference>
<evidence type="ECO:0000313" key="3">
    <source>
        <dbReference type="Proteomes" id="UP000094707"/>
    </source>
</evidence>
<reference evidence="2 3" key="1">
    <citation type="submission" date="2016-08" db="EMBL/GenBank/DDBJ databases">
        <authorList>
            <person name="Seilhamer J.J."/>
        </authorList>
    </citation>
    <scope>NUCLEOTIDE SEQUENCE [LARGE SCALE GENOMIC DNA]</scope>
    <source>
        <strain evidence="2">Buetzberg</strain>
    </source>
</reference>
<accession>A0A1D3L235</accession>
<dbReference type="KEGG" id="mcub:MCBB_0989"/>
<keyword evidence="3" id="KW-1185">Reference proteome</keyword>
<dbReference type="Proteomes" id="UP000094707">
    <property type="component" value="Chromosome I"/>
</dbReference>
<dbReference type="RefSeq" id="WP_084789789.1">
    <property type="nucleotide sequence ID" value="NZ_LT607756.1"/>
</dbReference>
<sequence length="418" mass="47669">MQDYNQMKIAVFHNLPSGGAKRALYGYVDYLTRNGHVVDVFVPSTANEDYLPLENVASSVTVFPIKKSFFGSKLSNLRYLLWVKSSPNDHEKTQMEIAEHINNRDYDVVFSEQDMYTLSPYFLKYIKKPAVYYCPQPSRYHDAILKVVEKRAGNKQKGLKNLIEKVKHWYAVELETKIDAYNASFSNYILSNSYFSRESLLRNYGLDSFVSYLGVDTKLFKPLNLSQKESKGEEPDKNFVISVGTCKPAKGYDFLIKSLGLVKPEIRPKLVIVSNASDTQWINYLKDLALQSSVELEIKDMIDDKELVELYNQAKLALYAPHLEPFGLVPLEAMACGTPVVGIKEGGVRESVIHNKTGLLTERDELDFARATTELLLNHGKREEMGKNGIELVQNFWTLDHAGKRLERHLKDALKRYG</sequence>
<dbReference type="SUPFAM" id="SSF53756">
    <property type="entry name" value="UDP-Glycosyltransferase/glycogen phosphorylase"/>
    <property type="match status" value="1"/>
</dbReference>
<feature type="domain" description="Glycosyl transferase family 1" evidence="1">
    <location>
        <begin position="227"/>
        <end position="390"/>
    </location>
</feature>
<dbReference type="PATRIC" id="fig|129848.4.peg.995"/>
<proteinExistence type="predicted"/>
<protein>
    <submittedName>
        <fullName evidence="2">D-inositol 3-phosphate glycosyltransferase</fullName>
        <ecNumber evidence="2">2.4.1.250</ecNumber>
    </submittedName>
</protein>
<dbReference type="CDD" id="cd03801">
    <property type="entry name" value="GT4_PimA-like"/>
    <property type="match status" value="1"/>
</dbReference>